<keyword evidence="2" id="KW-1185">Reference proteome</keyword>
<sequence length="543" mass="60128">MLINGEKYACEACVRGHRVSSCSHSERKLLHVNKKGRPVSQCPHCRSLRKNRSQHVKCECHDKSHAKEDCPHLKALQEGQANPESSTCCCGHGARCTCSLKKEPYLDTVPEDISQILHNQPREPLKARGPNVNQHDSKPTIFTNGHHKPVHKFNDAHNHCGAPYRVPSRSNSHHGHGHREIAQRSSDSLPLPTTRAPPHHESPLHNVTNASQPVRQARSEHSSPLLSPTSKSGLPPFQIEIPPLNPGAYSYSPFDAQSPSIQPGQHLPENIPDNWFTTHDEAHNYGPPSVPELAFIDWSKYGFGANLDNQHGIKSIYGSLTPNMNSQIPSYAASMEHLNQLASSGFNTSSGEISEVEDLPNTPYRPTNLRTISHASNDISSNGGDDESHRLSSASSYFGTPAANMLAGNLEDLDIDKFISEQKQKQNMSQAAIHPSQAHTPDLYNAQQQPTPPQSMSTPPESIRGYSITSNPSTGAEHSFTISEAQAYAHMPGTGSEQMRKQMPTLTQNMSVFEDPMWCQPDENEVDSPFRLDDEREDEQWVR</sequence>
<accession>A0ACC3A8F9</accession>
<organism evidence="1 2">
    <name type="scientific">Neophaeococcomyces mojaviensis</name>
    <dbReference type="NCBI Taxonomy" id="3383035"/>
    <lineage>
        <taxon>Eukaryota</taxon>
        <taxon>Fungi</taxon>
        <taxon>Dikarya</taxon>
        <taxon>Ascomycota</taxon>
        <taxon>Pezizomycotina</taxon>
        <taxon>Eurotiomycetes</taxon>
        <taxon>Chaetothyriomycetidae</taxon>
        <taxon>Chaetothyriales</taxon>
        <taxon>Chaetothyriales incertae sedis</taxon>
        <taxon>Neophaeococcomyces</taxon>
    </lineage>
</organism>
<name>A0ACC3A8F9_9EURO</name>
<dbReference type="Proteomes" id="UP001172386">
    <property type="component" value="Unassembled WGS sequence"/>
</dbReference>
<dbReference type="EMBL" id="JAPDRQ010000069">
    <property type="protein sequence ID" value="KAJ9657048.1"/>
    <property type="molecule type" value="Genomic_DNA"/>
</dbReference>
<reference evidence="1" key="1">
    <citation type="submission" date="2022-10" db="EMBL/GenBank/DDBJ databases">
        <title>Culturing micro-colonial fungi from biological soil crusts in the Mojave desert and describing Neophaeococcomyces mojavensis, and introducing the new genera and species Taxawa tesnikishii.</title>
        <authorList>
            <person name="Kurbessoian T."/>
            <person name="Stajich J.E."/>
        </authorList>
    </citation>
    <scope>NUCLEOTIDE SEQUENCE</scope>
    <source>
        <strain evidence="1">JES_112</strain>
    </source>
</reference>
<comment type="caution">
    <text evidence="1">The sequence shown here is derived from an EMBL/GenBank/DDBJ whole genome shotgun (WGS) entry which is preliminary data.</text>
</comment>
<proteinExistence type="predicted"/>
<evidence type="ECO:0000313" key="2">
    <source>
        <dbReference type="Proteomes" id="UP001172386"/>
    </source>
</evidence>
<gene>
    <name evidence="1" type="ORF">H2198_004540</name>
</gene>
<evidence type="ECO:0000313" key="1">
    <source>
        <dbReference type="EMBL" id="KAJ9657048.1"/>
    </source>
</evidence>
<protein>
    <submittedName>
        <fullName evidence="1">Uncharacterized protein</fullName>
    </submittedName>
</protein>